<dbReference type="PANTHER" id="PTHR30629">
    <property type="entry name" value="PROPHAGE INTEGRASE"/>
    <property type="match status" value="1"/>
</dbReference>
<evidence type="ECO:0000256" key="4">
    <source>
        <dbReference type="ARBA" id="ARBA00023172"/>
    </source>
</evidence>
<name>A0ABT1SZD8_9SPHI</name>
<dbReference type="InterPro" id="IPR044068">
    <property type="entry name" value="CB"/>
</dbReference>
<evidence type="ECO:0000256" key="3">
    <source>
        <dbReference type="ARBA" id="ARBA00023125"/>
    </source>
</evidence>
<evidence type="ECO:0000256" key="2">
    <source>
        <dbReference type="ARBA" id="ARBA00022908"/>
    </source>
</evidence>
<dbReference type="Proteomes" id="UP001204376">
    <property type="component" value="Unassembled WGS sequence"/>
</dbReference>
<dbReference type="EMBL" id="JANHOH010000001">
    <property type="protein sequence ID" value="MCQ6957714.1"/>
    <property type="molecule type" value="Genomic_DNA"/>
</dbReference>
<keyword evidence="2" id="KW-0229">DNA integration</keyword>
<keyword evidence="9" id="KW-1185">Reference proteome</keyword>
<evidence type="ECO:0000259" key="7">
    <source>
        <dbReference type="PROSITE" id="PS51900"/>
    </source>
</evidence>
<dbReference type="InterPro" id="IPR050808">
    <property type="entry name" value="Phage_Integrase"/>
</dbReference>
<dbReference type="InterPro" id="IPR002104">
    <property type="entry name" value="Integrase_catalytic"/>
</dbReference>
<gene>
    <name evidence="8" type="ORF">NPE20_07090</name>
</gene>
<dbReference type="InterPro" id="IPR013762">
    <property type="entry name" value="Integrase-like_cat_sf"/>
</dbReference>
<dbReference type="PANTHER" id="PTHR30629:SF2">
    <property type="entry name" value="PROPHAGE INTEGRASE INTS-RELATED"/>
    <property type="match status" value="1"/>
</dbReference>
<dbReference type="InterPro" id="IPR011010">
    <property type="entry name" value="DNA_brk_join_enz"/>
</dbReference>
<sequence>MKKIGLKYTLPVLRKGKKIVSVPKGSTKIIEQAKQRWLVEYYYENPETLKPHRIRETIKLNRIKDPVEKQIFADTYVKELTDLLKSGYSPFSDNNDLKSDIIAISLKDAIDQWLEYHLSKGSRKKSIGDFRSKSSFLLSYFKADKKVKDITTIEMTNMMLFYEKGQKWVGTTFKNSRIAYVNFFNFLKRIGKVDVSPMDNFHERRKILKSTRHQIFSEQDFIKIKDWLFKNDPYALYFLQLLYYTCARPSEIRKLPIKYIDVIEKKITIPASISKNKKTQTIPLDPQLADIFIGLSIDKFPPNYIVSGSKKEMIGDKILPEKEVYLRIQKCYDDLTLTDKGYTLYSIKHYSNVRRYRNGWKLEEIQTINRHASLSETENYLRELMKDVTVTRAAPVF</sequence>
<feature type="domain" description="Core-binding (CB)" evidence="7">
    <location>
        <begin position="104"/>
        <end position="188"/>
    </location>
</feature>
<keyword evidence="3 5" id="KW-0238">DNA-binding</keyword>
<reference evidence="8 9" key="1">
    <citation type="submission" date="2022-07" db="EMBL/GenBank/DDBJ databases">
        <title>Mucilaginibacter sp. JC4.</title>
        <authorList>
            <person name="Le V."/>
            <person name="Ko S.-R."/>
            <person name="Ahn C.-Y."/>
            <person name="Oh H.-M."/>
        </authorList>
    </citation>
    <scope>NUCLEOTIDE SEQUENCE [LARGE SCALE GENOMIC DNA]</scope>
    <source>
        <strain evidence="8 9">JC4</strain>
    </source>
</reference>
<evidence type="ECO:0000259" key="6">
    <source>
        <dbReference type="PROSITE" id="PS51898"/>
    </source>
</evidence>
<proteinExistence type="inferred from homology"/>
<dbReference type="PROSITE" id="PS51900">
    <property type="entry name" value="CB"/>
    <property type="match status" value="1"/>
</dbReference>
<feature type="domain" description="Tyr recombinase" evidence="6">
    <location>
        <begin position="211"/>
        <end position="394"/>
    </location>
</feature>
<accession>A0ABT1SZD8</accession>
<keyword evidence="4" id="KW-0233">DNA recombination</keyword>
<comment type="similarity">
    <text evidence="1">Belongs to the 'phage' integrase family.</text>
</comment>
<evidence type="ECO:0000256" key="1">
    <source>
        <dbReference type="ARBA" id="ARBA00008857"/>
    </source>
</evidence>
<dbReference type="PROSITE" id="PS51898">
    <property type="entry name" value="TYR_RECOMBINASE"/>
    <property type="match status" value="1"/>
</dbReference>
<dbReference type="RefSeq" id="WP_256537908.1">
    <property type="nucleotide sequence ID" value="NZ_JANHOH010000001.1"/>
</dbReference>
<dbReference type="Pfam" id="PF00589">
    <property type="entry name" value="Phage_integrase"/>
    <property type="match status" value="1"/>
</dbReference>
<evidence type="ECO:0000313" key="9">
    <source>
        <dbReference type="Proteomes" id="UP001204376"/>
    </source>
</evidence>
<evidence type="ECO:0000256" key="5">
    <source>
        <dbReference type="PROSITE-ProRule" id="PRU01248"/>
    </source>
</evidence>
<evidence type="ECO:0000313" key="8">
    <source>
        <dbReference type="EMBL" id="MCQ6957714.1"/>
    </source>
</evidence>
<comment type="caution">
    <text evidence="8">The sequence shown here is derived from an EMBL/GenBank/DDBJ whole genome shotgun (WGS) entry which is preliminary data.</text>
</comment>
<dbReference type="Gene3D" id="1.10.443.10">
    <property type="entry name" value="Intergrase catalytic core"/>
    <property type="match status" value="1"/>
</dbReference>
<protein>
    <submittedName>
        <fullName evidence="8">Site-specific integrase</fullName>
    </submittedName>
</protein>
<dbReference type="CDD" id="cd00397">
    <property type="entry name" value="DNA_BRE_C"/>
    <property type="match status" value="1"/>
</dbReference>
<organism evidence="8 9">
    <name type="scientific">Mucilaginibacter aquariorum</name>
    <dbReference type="NCBI Taxonomy" id="2967225"/>
    <lineage>
        <taxon>Bacteria</taxon>
        <taxon>Pseudomonadati</taxon>
        <taxon>Bacteroidota</taxon>
        <taxon>Sphingobacteriia</taxon>
        <taxon>Sphingobacteriales</taxon>
        <taxon>Sphingobacteriaceae</taxon>
        <taxon>Mucilaginibacter</taxon>
    </lineage>
</organism>
<dbReference type="SUPFAM" id="SSF56349">
    <property type="entry name" value="DNA breaking-rejoining enzymes"/>
    <property type="match status" value="1"/>
</dbReference>